<dbReference type="Proteomes" id="UP000549695">
    <property type="component" value="Unassembled WGS sequence"/>
</dbReference>
<dbReference type="EMBL" id="JACCCZ010000001">
    <property type="protein sequence ID" value="NYG01218.1"/>
    <property type="molecule type" value="Genomic_DNA"/>
</dbReference>
<evidence type="ECO:0000313" key="2">
    <source>
        <dbReference type="Proteomes" id="UP000549695"/>
    </source>
</evidence>
<comment type="caution">
    <text evidence="1">The sequence shown here is derived from an EMBL/GenBank/DDBJ whole genome shotgun (WGS) entry which is preliminary data.</text>
</comment>
<dbReference type="Pfam" id="PF05120">
    <property type="entry name" value="GvpG"/>
    <property type="match status" value="1"/>
</dbReference>
<proteinExistence type="predicted"/>
<protein>
    <recommendedName>
        <fullName evidence="3">Gas vesicle protein GvpG</fullName>
    </recommendedName>
</protein>
<evidence type="ECO:0000313" key="1">
    <source>
        <dbReference type="EMBL" id="NYG01218.1"/>
    </source>
</evidence>
<dbReference type="RefSeq" id="WP_073578106.1">
    <property type="nucleotide sequence ID" value="NZ_BAAAJZ010000008.1"/>
</dbReference>
<accession>A0A852VW84</accession>
<dbReference type="GeneID" id="98051294"/>
<dbReference type="InterPro" id="IPR007804">
    <property type="entry name" value="GvpG"/>
</dbReference>
<gene>
    <name evidence="1" type="ORF">HDA37_001503</name>
</gene>
<reference evidence="1 2" key="1">
    <citation type="submission" date="2020-07" db="EMBL/GenBank/DDBJ databases">
        <title>Sequencing the genomes of 1000 actinobacteria strains.</title>
        <authorList>
            <person name="Klenk H.-P."/>
        </authorList>
    </citation>
    <scope>NUCLEOTIDE SEQUENCE [LARGE SCALE GENOMIC DNA]</scope>
    <source>
        <strain evidence="1 2">DSM 44749</strain>
    </source>
</reference>
<name>A0A852VW84_PSEA5</name>
<organism evidence="1 2">
    <name type="scientific">Pseudonocardia alni</name>
    <name type="common">Amycolata alni</name>
    <dbReference type="NCBI Taxonomy" id="33907"/>
    <lineage>
        <taxon>Bacteria</taxon>
        <taxon>Bacillati</taxon>
        <taxon>Actinomycetota</taxon>
        <taxon>Actinomycetes</taxon>
        <taxon>Pseudonocardiales</taxon>
        <taxon>Pseudonocardiaceae</taxon>
        <taxon>Pseudonocardia</taxon>
    </lineage>
</organism>
<keyword evidence="2" id="KW-1185">Reference proteome</keyword>
<evidence type="ECO:0008006" key="3">
    <source>
        <dbReference type="Google" id="ProtNLM"/>
    </source>
</evidence>
<sequence length="80" mass="8874">MGLLRGLLGLPLAPLRGVVWVGEQLQDQAHARLYDPVAVRRQIDEVERAYEQGEISEADRDARQEVLLARLTGRPGDGRG</sequence>
<dbReference type="AlphaFoldDB" id="A0A852VW84"/>